<dbReference type="InterPro" id="IPR001841">
    <property type="entry name" value="Znf_RING"/>
</dbReference>
<dbReference type="InterPro" id="IPR013083">
    <property type="entry name" value="Znf_RING/FYVE/PHD"/>
</dbReference>
<dbReference type="PANTHER" id="PTHR45798">
    <property type="entry name" value="RING-H2 FINGER PROTEIN ATL61-RELATED-RELATED"/>
    <property type="match status" value="1"/>
</dbReference>
<keyword evidence="1" id="KW-0479">Metal-binding</keyword>
<feature type="chain" id="PRO_5043472896" description="RING-type domain-containing protein" evidence="5">
    <location>
        <begin position="27"/>
        <end position="139"/>
    </location>
</feature>
<evidence type="ECO:0000256" key="4">
    <source>
        <dbReference type="PROSITE-ProRule" id="PRU00175"/>
    </source>
</evidence>
<dbReference type="EMBL" id="BQKI01000001">
    <property type="protein sequence ID" value="GJM87529.1"/>
    <property type="molecule type" value="Genomic_DNA"/>
</dbReference>
<dbReference type="GO" id="GO:0008270">
    <property type="term" value="F:zinc ion binding"/>
    <property type="evidence" value="ECO:0007669"/>
    <property type="project" value="UniProtKB-KW"/>
</dbReference>
<dbReference type="Gene3D" id="3.30.40.10">
    <property type="entry name" value="Zinc/RING finger domain, C3HC4 (zinc finger)"/>
    <property type="match status" value="1"/>
</dbReference>
<dbReference type="Proteomes" id="UP001054889">
    <property type="component" value="Unassembled WGS sequence"/>
</dbReference>
<feature type="signal peptide" evidence="5">
    <location>
        <begin position="1"/>
        <end position="26"/>
    </location>
</feature>
<proteinExistence type="predicted"/>
<dbReference type="PROSITE" id="PS50089">
    <property type="entry name" value="ZF_RING_2"/>
    <property type="match status" value="1"/>
</dbReference>
<evidence type="ECO:0000259" key="6">
    <source>
        <dbReference type="PROSITE" id="PS50089"/>
    </source>
</evidence>
<name>A0AAV5BP79_ELECO</name>
<protein>
    <recommendedName>
        <fullName evidence="6">RING-type domain-containing protein</fullName>
    </recommendedName>
</protein>
<evidence type="ECO:0000256" key="1">
    <source>
        <dbReference type="ARBA" id="ARBA00022723"/>
    </source>
</evidence>
<sequence length="139" mass="14889">MVVILSSLLCALISVVGLALVARCACRREAQSRTTSNTTNPPCPPPARGLKKKSIEALPTVTFVQGGRREEEEGCVICLAELMEGEELRVLPRCNHAFHKACIDAWLGAHASCPSCRAAAIMVPCRSCDLDLEHADGTC</sequence>
<dbReference type="InterPro" id="IPR052788">
    <property type="entry name" value="RING-type_E3_ligase_ATL"/>
</dbReference>
<organism evidence="7 8">
    <name type="scientific">Eleusine coracana subsp. coracana</name>
    <dbReference type="NCBI Taxonomy" id="191504"/>
    <lineage>
        <taxon>Eukaryota</taxon>
        <taxon>Viridiplantae</taxon>
        <taxon>Streptophyta</taxon>
        <taxon>Embryophyta</taxon>
        <taxon>Tracheophyta</taxon>
        <taxon>Spermatophyta</taxon>
        <taxon>Magnoliopsida</taxon>
        <taxon>Liliopsida</taxon>
        <taxon>Poales</taxon>
        <taxon>Poaceae</taxon>
        <taxon>PACMAD clade</taxon>
        <taxon>Chloridoideae</taxon>
        <taxon>Cynodonteae</taxon>
        <taxon>Eleusininae</taxon>
        <taxon>Eleusine</taxon>
    </lineage>
</organism>
<dbReference type="AlphaFoldDB" id="A0AAV5BP79"/>
<evidence type="ECO:0000313" key="7">
    <source>
        <dbReference type="EMBL" id="GJM87529.1"/>
    </source>
</evidence>
<reference evidence="7" key="1">
    <citation type="journal article" date="2018" name="DNA Res.">
        <title>Multiple hybrid de novo genome assembly of finger millet, an orphan allotetraploid crop.</title>
        <authorList>
            <person name="Hatakeyama M."/>
            <person name="Aluri S."/>
            <person name="Balachadran M.T."/>
            <person name="Sivarajan S.R."/>
            <person name="Patrignani A."/>
            <person name="Gruter S."/>
            <person name="Poveda L."/>
            <person name="Shimizu-Inatsugi R."/>
            <person name="Baeten J."/>
            <person name="Francoijs K.J."/>
            <person name="Nataraja K.N."/>
            <person name="Reddy Y.A.N."/>
            <person name="Phadnis S."/>
            <person name="Ravikumar R.L."/>
            <person name="Schlapbach R."/>
            <person name="Sreeman S.M."/>
            <person name="Shimizu K.K."/>
        </authorList>
    </citation>
    <scope>NUCLEOTIDE SEQUENCE</scope>
</reference>
<feature type="domain" description="RING-type" evidence="6">
    <location>
        <begin position="75"/>
        <end position="117"/>
    </location>
</feature>
<dbReference type="SMART" id="SM00184">
    <property type="entry name" value="RING"/>
    <property type="match status" value="1"/>
</dbReference>
<keyword evidence="5" id="KW-0732">Signal</keyword>
<keyword evidence="8" id="KW-1185">Reference proteome</keyword>
<accession>A0AAV5BP79</accession>
<dbReference type="Pfam" id="PF13639">
    <property type="entry name" value="zf-RING_2"/>
    <property type="match status" value="1"/>
</dbReference>
<keyword evidence="3" id="KW-0862">Zinc</keyword>
<comment type="caution">
    <text evidence="7">The sequence shown here is derived from an EMBL/GenBank/DDBJ whole genome shotgun (WGS) entry which is preliminary data.</text>
</comment>
<evidence type="ECO:0000256" key="3">
    <source>
        <dbReference type="ARBA" id="ARBA00022833"/>
    </source>
</evidence>
<reference evidence="7" key="2">
    <citation type="submission" date="2021-12" db="EMBL/GenBank/DDBJ databases">
        <title>Resequencing data analysis of finger millet.</title>
        <authorList>
            <person name="Hatakeyama M."/>
            <person name="Aluri S."/>
            <person name="Balachadran M.T."/>
            <person name="Sivarajan S.R."/>
            <person name="Poveda L."/>
            <person name="Shimizu-Inatsugi R."/>
            <person name="Schlapbach R."/>
            <person name="Sreeman S.M."/>
            <person name="Shimizu K.K."/>
        </authorList>
    </citation>
    <scope>NUCLEOTIDE SEQUENCE</scope>
</reference>
<dbReference type="SUPFAM" id="SSF57850">
    <property type="entry name" value="RING/U-box"/>
    <property type="match status" value="1"/>
</dbReference>
<keyword evidence="2 4" id="KW-0863">Zinc-finger</keyword>
<dbReference type="PANTHER" id="PTHR45798:SF28">
    <property type="entry name" value="OS02G0832150 PROTEIN"/>
    <property type="match status" value="1"/>
</dbReference>
<evidence type="ECO:0000313" key="8">
    <source>
        <dbReference type="Proteomes" id="UP001054889"/>
    </source>
</evidence>
<evidence type="ECO:0000256" key="5">
    <source>
        <dbReference type="SAM" id="SignalP"/>
    </source>
</evidence>
<evidence type="ECO:0000256" key="2">
    <source>
        <dbReference type="ARBA" id="ARBA00022771"/>
    </source>
</evidence>
<gene>
    <name evidence="7" type="primary">ga03493</name>
    <name evidence="7" type="ORF">PR202_ga03493</name>
</gene>